<dbReference type="EMBL" id="AYZQ01000002">
    <property type="protein sequence ID" value="KRM71925.1"/>
    <property type="molecule type" value="Genomic_DNA"/>
</dbReference>
<feature type="transmembrane region" description="Helical" evidence="9">
    <location>
        <begin position="138"/>
        <end position="157"/>
    </location>
</feature>
<evidence type="ECO:0000256" key="2">
    <source>
        <dbReference type="ARBA" id="ARBA00022475"/>
    </source>
</evidence>
<dbReference type="GO" id="GO:0009103">
    <property type="term" value="P:lipopolysaccharide biosynthetic process"/>
    <property type="evidence" value="ECO:0007669"/>
    <property type="project" value="UniProtKB-ARBA"/>
</dbReference>
<dbReference type="InterPro" id="IPR050297">
    <property type="entry name" value="LipidA_mod_glycosyltrf_83"/>
</dbReference>
<feature type="transmembrane region" description="Helical" evidence="9">
    <location>
        <begin position="113"/>
        <end position="131"/>
    </location>
</feature>
<dbReference type="PANTHER" id="PTHR33908">
    <property type="entry name" value="MANNOSYLTRANSFERASE YKCB-RELATED"/>
    <property type="match status" value="1"/>
</dbReference>
<dbReference type="RefSeq" id="WP_057894201.1">
    <property type="nucleotide sequence ID" value="NZ_AYZQ01000002.1"/>
</dbReference>
<keyword evidence="5 9" id="KW-0812">Transmembrane</keyword>
<evidence type="ECO:0000256" key="9">
    <source>
        <dbReference type="SAM" id="Phobius"/>
    </source>
</evidence>
<keyword evidence="13" id="KW-1185">Reference proteome</keyword>
<evidence type="ECO:0000313" key="13">
    <source>
        <dbReference type="Proteomes" id="UP000051672"/>
    </source>
</evidence>
<dbReference type="Pfam" id="PF13231">
    <property type="entry name" value="PMT_2"/>
    <property type="match status" value="1"/>
</dbReference>
<feature type="transmembrane region" description="Helical" evidence="9">
    <location>
        <begin position="434"/>
        <end position="451"/>
    </location>
</feature>
<dbReference type="Pfam" id="PF24878">
    <property type="entry name" value="YkcB_C"/>
    <property type="match status" value="1"/>
</dbReference>
<keyword evidence="7 9" id="KW-0472">Membrane</keyword>
<evidence type="ECO:0000256" key="6">
    <source>
        <dbReference type="ARBA" id="ARBA00022989"/>
    </source>
</evidence>
<keyword evidence="2" id="KW-1003">Cell membrane</keyword>
<feature type="transmembrane region" description="Helical" evidence="9">
    <location>
        <begin position="537"/>
        <end position="555"/>
    </location>
</feature>
<dbReference type="InterPro" id="IPR056785">
    <property type="entry name" value="YkcA/B-like_C"/>
</dbReference>
<dbReference type="PANTHER" id="PTHR33908:SF3">
    <property type="entry name" value="UNDECAPRENYL PHOSPHATE-ALPHA-4-AMINO-4-DEOXY-L-ARABINOSE ARABINOSYL TRANSFERASE"/>
    <property type="match status" value="1"/>
</dbReference>
<dbReference type="GO" id="GO:0005886">
    <property type="term" value="C:plasma membrane"/>
    <property type="evidence" value="ECO:0007669"/>
    <property type="project" value="UniProtKB-SubCell"/>
</dbReference>
<evidence type="ECO:0000256" key="3">
    <source>
        <dbReference type="ARBA" id="ARBA00022676"/>
    </source>
</evidence>
<sequence>MVIKRRKLDWWLVGILVLAGFLYGWKIWEAGSANAYYTAAITSMVQSWSNFWYGAFDPAGFITVDKPPVALWFMAISAKIFGVHGWSVVLPSVLFGIGSVGLMYALIKPRFGAWAARLSALILTLTPIVVADSRTNNMDATLLFFLLLATWALMKAVSARKPWLVIVSFALIGISFNIKMLQAFMILPALLLFYWLASNQKWHKKMITLGVAAVALVGFTVAWPMAVDSTSAANRPYVGSSQTNSEMELAFGYNGTERLLGQTTGTGAAFSGMTSKSGSSEATKSPTTGTAPTGAQGTGAPTGQKPTGTPPSGAKGNGPGGTPPTGAGQKAGTTGKQPMTSGTRPAKPTGAEGMPGGFTGKGRGSRAGSMGGANGAFSIGTVGPLRLLQSDLGPQISWMLPAALIGFISAYAAYDDRKRKWYQLNAEQKHLGYWLAWLVPVAGFFSVASFFHPYYTIMLAPPIAALAAIGFVTMTKQFKGKLAQWQTWLLPVTVAITTGLGAWYVSLVYQWQTWLVVAMGVAALAILFATRTKKTKLGATVALIAMLAAPTWWSLSPTLSGESSGIPYASPTLLAASGQGQGAMGSGSADKALLTYVTKHQGSAKYLFATSDASTAAPYIIESGKAVMAIGGFNGTDPTLTLKQFKALVAKGEVKYYYDTGRAGNSAIAKWVEKNGKKITLTQSSSSSKMMGMGGQGTLYQLK</sequence>
<feature type="transmembrane region" description="Helical" evidence="9">
    <location>
        <begin position="163"/>
        <end position="194"/>
    </location>
</feature>
<feature type="transmembrane region" description="Helical" evidence="9">
    <location>
        <begin position="88"/>
        <end position="107"/>
    </location>
</feature>
<keyword evidence="6 9" id="KW-1133">Transmembrane helix</keyword>
<dbReference type="AlphaFoldDB" id="A0A0R2AYT4"/>
<feature type="transmembrane region" description="Helical" evidence="9">
    <location>
        <begin position="511"/>
        <end position="530"/>
    </location>
</feature>
<evidence type="ECO:0000259" key="10">
    <source>
        <dbReference type="Pfam" id="PF13231"/>
    </source>
</evidence>
<evidence type="ECO:0000256" key="8">
    <source>
        <dbReference type="SAM" id="MobiDB-lite"/>
    </source>
</evidence>
<feature type="region of interest" description="Disordered" evidence="8">
    <location>
        <begin position="264"/>
        <end position="369"/>
    </location>
</feature>
<evidence type="ECO:0000256" key="5">
    <source>
        <dbReference type="ARBA" id="ARBA00022692"/>
    </source>
</evidence>
<organism evidence="12 13">
    <name type="scientific">Lacticaseibacillus brantae DSM 23927</name>
    <dbReference type="NCBI Taxonomy" id="1423727"/>
    <lineage>
        <taxon>Bacteria</taxon>
        <taxon>Bacillati</taxon>
        <taxon>Bacillota</taxon>
        <taxon>Bacilli</taxon>
        <taxon>Lactobacillales</taxon>
        <taxon>Lactobacillaceae</taxon>
        <taxon>Lacticaseibacillus</taxon>
    </lineage>
</organism>
<feature type="compositionally biased region" description="Polar residues" evidence="8">
    <location>
        <begin position="264"/>
        <end position="285"/>
    </location>
</feature>
<evidence type="ECO:0000259" key="11">
    <source>
        <dbReference type="Pfam" id="PF24878"/>
    </source>
</evidence>
<feature type="transmembrane region" description="Helical" evidence="9">
    <location>
        <begin position="487"/>
        <end position="505"/>
    </location>
</feature>
<dbReference type="OrthoDB" id="9810398at2"/>
<dbReference type="GO" id="GO:0016763">
    <property type="term" value="F:pentosyltransferase activity"/>
    <property type="evidence" value="ECO:0007669"/>
    <property type="project" value="TreeGrafter"/>
</dbReference>
<dbReference type="GO" id="GO:0010041">
    <property type="term" value="P:response to iron(III) ion"/>
    <property type="evidence" value="ECO:0007669"/>
    <property type="project" value="TreeGrafter"/>
</dbReference>
<comment type="caution">
    <text evidence="12">The sequence shown here is derived from an EMBL/GenBank/DDBJ whole genome shotgun (WGS) entry which is preliminary data.</text>
</comment>
<evidence type="ECO:0000256" key="4">
    <source>
        <dbReference type="ARBA" id="ARBA00022679"/>
    </source>
</evidence>
<dbReference type="InterPro" id="IPR038731">
    <property type="entry name" value="RgtA/B/C-like"/>
</dbReference>
<feature type="domain" description="Glycosyltransferase RgtA/B/C/D-like" evidence="10">
    <location>
        <begin position="65"/>
        <end position="223"/>
    </location>
</feature>
<protein>
    <submittedName>
        <fullName evidence="12">4-amino-4-deoxy-L-arabinose transferase</fullName>
    </submittedName>
</protein>
<feature type="transmembrane region" description="Helical" evidence="9">
    <location>
        <begin position="9"/>
        <end position="28"/>
    </location>
</feature>
<feature type="transmembrane region" description="Helical" evidence="9">
    <location>
        <begin position="457"/>
        <end position="475"/>
    </location>
</feature>
<keyword evidence="3" id="KW-0328">Glycosyltransferase</keyword>
<reference evidence="12 13" key="1">
    <citation type="journal article" date="2015" name="Genome Announc.">
        <title>Expanding the biotechnology potential of lactobacilli through comparative genomics of 213 strains and associated genera.</title>
        <authorList>
            <person name="Sun Z."/>
            <person name="Harris H.M."/>
            <person name="McCann A."/>
            <person name="Guo C."/>
            <person name="Argimon S."/>
            <person name="Zhang W."/>
            <person name="Yang X."/>
            <person name="Jeffery I.B."/>
            <person name="Cooney J.C."/>
            <person name="Kagawa T.F."/>
            <person name="Liu W."/>
            <person name="Song Y."/>
            <person name="Salvetti E."/>
            <person name="Wrobel A."/>
            <person name="Rasinkangas P."/>
            <person name="Parkhill J."/>
            <person name="Rea M.C."/>
            <person name="O'Sullivan O."/>
            <person name="Ritari J."/>
            <person name="Douillard F.P."/>
            <person name="Paul Ross R."/>
            <person name="Yang R."/>
            <person name="Briner A.E."/>
            <person name="Felis G.E."/>
            <person name="de Vos W.M."/>
            <person name="Barrangou R."/>
            <person name="Klaenhammer T.R."/>
            <person name="Caufield P.W."/>
            <person name="Cui Y."/>
            <person name="Zhang H."/>
            <person name="O'Toole P.W."/>
        </authorList>
    </citation>
    <scope>NUCLEOTIDE SEQUENCE [LARGE SCALE GENOMIC DNA]</scope>
    <source>
        <strain evidence="12 13">DSM 23927</strain>
    </source>
</reference>
<feature type="compositionally biased region" description="Low complexity" evidence="8">
    <location>
        <begin position="324"/>
        <end position="336"/>
    </location>
</feature>
<dbReference type="STRING" id="1423727.FC34_GL000905"/>
<evidence type="ECO:0000313" key="12">
    <source>
        <dbReference type="EMBL" id="KRM71925.1"/>
    </source>
</evidence>
<proteinExistence type="predicted"/>
<comment type="subcellular location">
    <subcellularLocation>
        <location evidence="1">Cell membrane</location>
        <topology evidence="1">Multi-pass membrane protein</topology>
    </subcellularLocation>
</comment>
<evidence type="ECO:0000256" key="7">
    <source>
        <dbReference type="ARBA" id="ARBA00023136"/>
    </source>
</evidence>
<gene>
    <name evidence="12" type="ORF">FC34_GL000905</name>
</gene>
<feature type="transmembrane region" description="Helical" evidence="9">
    <location>
        <begin position="396"/>
        <end position="414"/>
    </location>
</feature>
<feature type="compositionally biased region" description="Low complexity" evidence="8">
    <location>
        <begin position="286"/>
        <end position="304"/>
    </location>
</feature>
<keyword evidence="4 12" id="KW-0808">Transferase</keyword>
<feature type="transmembrane region" description="Helical" evidence="9">
    <location>
        <begin position="206"/>
        <end position="226"/>
    </location>
</feature>
<dbReference type="PATRIC" id="fig|1423727.3.peg.911"/>
<feature type="domain" description="Putative mannosyltransferase YkcA/B-like C-terminal" evidence="11">
    <location>
        <begin position="593"/>
        <end position="675"/>
    </location>
</feature>
<accession>A0A0R2AYT4</accession>
<name>A0A0R2AYT4_9LACO</name>
<feature type="compositionally biased region" description="Gly residues" evidence="8">
    <location>
        <begin position="353"/>
        <end position="362"/>
    </location>
</feature>
<dbReference type="Proteomes" id="UP000051672">
    <property type="component" value="Unassembled WGS sequence"/>
</dbReference>
<evidence type="ECO:0000256" key="1">
    <source>
        <dbReference type="ARBA" id="ARBA00004651"/>
    </source>
</evidence>